<gene>
    <name evidence="1" type="ORF">ES332_D03G183300v1</name>
</gene>
<evidence type="ECO:0000313" key="1">
    <source>
        <dbReference type="EMBL" id="TYH81208.1"/>
    </source>
</evidence>
<name>A0A5D2LPN1_GOSTO</name>
<accession>A0A5D2LPN1</accession>
<protein>
    <submittedName>
        <fullName evidence="1">Uncharacterized protein</fullName>
    </submittedName>
</protein>
<reference evidence="1 2" key="1">
    <citation type="submission" date="2019-07" db="EMBL/GenBank/DDBJ databases">
        <title>WGS assembly of Gossypium tomentosum.</title>
        <authorList>
            <person name="Chen Z.J."/>
            <person name="Sreedasyam A."/>
            <person name="Ando A."/>
            <person name="Song Q."/>
            <person name="De L."/>
            <person name="Hulse-Kemp A."/>
            <person name="Ding M."/>
            <person name="Ye W."/>
            <person name="Kirkbride R."/>
            <person name="Jenkins J."/>
            <person name="Plott C."/>
            <person name="Lovell J."/>
            <person name="Lin Y.-M."/>
            <person name="Vaughn R."/>
            <person name="Liu B."/>
            <person name="Li W."/>
            <person name="Simpson S."/>
            <person name="Scheffler B."/>
            <person name="Saski C."/>
            <person name="Grover C."/>
            <person name="Hu G."/>
            <person name="Conover J."/>
            <person name="Carlson J."/>
            <person name="Shu S."/>
            <person name="Boston L."/>
            <person name="Williams M."/>
            <person name="Peterson D."/>
            <person name="Mcgee K."/>
            <person name="Jones D."/>
            <person name="Wendel J."/>
            <person name="Stelly D."/>
            <person name="Grimwood J."/>
            <person name="Schmutz J."/>
        </authorList>
    </citation>
    <scope>NUCLEOTIDE SEQUENCE [LARGE SCALE GENOMIC DNA]</scope>
    <source>
        <strain evidence="1">7179.01</strain>
    </source>
</reference>
<dbReference type="AntiFam" id="ANF00039">
    <property type="entry name" value="Antisense to SRP RNA"/>
</dbReference>
<dbReference type="EMBL" id="CM017625">
    <property type="protein sequence ID" value="TYH81208.1"/>
    <property type="molecule type" value="Genomic_DNA"/>
</dbReference>
<keyword evidence="2" id="KW-1185">Reference proteome</keyword>
<sequence length="111" mass="12283">MRNGNAILTLTDIGLKVGVEIEANTLSKYHCGVSKQNDAKMNAKTKKDDGPVRIQLVILPLSKKRGFRCSVKPASPSTLYFRNHEAQSLHSTPLAQLSTWNGQARESNDYL</sequence>
<dbReference type="Proteomes" id="UP000322667">
    <property type="component" value="Chromosome D03"/>
</dbReference>
<organism evidence="1 2">
    <name type="scientific">Gossypium tomentosum</name>
    <name type="common">Hawaiian cotton</name>
    <name type="synonym">Gossypium sandvicense</name>
    <dbReference type="NCBI Taxonomy" id="34277"/>
    <lineage>
        <taxon>Eukaryota</taxon>
        <taxon>Viridiplantae</taxon>
        <taxon>Streptophyta</taxon>
        <taxon>Embryophyta</taxon>
        <taxon>Tracheophyta</taxon>
        <taxon>Spermatophyta</taxon>
        <taxon>Magnoliopsida</taxon>
        <taxon>eudicotyledons</taxon>
        <taxon>Gunneridae</taxon>
        <taxon>Pentapetalae</taxon>
        <taxon>rosids</taxon>
        <taxon>malvids</taxon>
        <taxon>Malvales</taxon>
        <taxon>Malvaceae</taxon>
        <taxon>Malvoideae</taxon>
        <taxon>Gossypium</taxon>
    </lineage>
</organism>
<evidence type="ECO:0000313" key="2">
    <source>
        <dbReference type="Proteomes" id="UP000322667"/>
    </source>
</evidence>
<dbReference type="AlphaFoldDB" id="A0A5D2LPN1"/>
<proteinExistence type="predicted"/>